<protein>
    <recommendedName>
        <fullName evidence="6">Ankyrin repeat protein</fullName>
    </recommendedName>
</protein>
<feature type="repeat" description="ANK" evidence="3">
    <location>
        <begin position="416"/>
        <end position="448"/>
    </location>
</feature>
<dbReference type="InterPro" id="IPR050889">
    <property type="entry name" value="Dendritic_Spine_Reg/Scaffold"/>
</dbReference>
<name>A0A8H6V900_9EURO</name>
<dbReference type="Pfam" id="PF12796">
    <property type="entry name" value="Ank_2"/>
    <property type="match status" value="5"/>
</dbReference>
<keyword evidence="1" id="KW-0677">Repeat</keyword>
<feature type="repeat" description="ANK" evidence="3">
    <location>
        <begin position="38"/>
        <end position="70"/>
    </location>
</feature>
<accession>A0A8H6V900</accession>
<dbReference type="SUPFAM" id="SSF48403">
    <property type="entry name" value="Ankyrin repeat"/>
    <property type="match status" value="2"/>
</dbReference>
<dbReference type="PANTHER" id="PTHR24166">
    <property type="entry name" value="ROLLING PEBBLES, ISOFORM B"/>
    <property type="match status" value="1"/>
</dbReference>
<dbReference type="EMBL" id="JACBAG010001782">
    <property type="protein sequence ID" value="KAF7182350.1"/>
    <property type="molecule type" value="Genomic_DNA"/>
</dbReference>
<evidence type="ECO:0000313" key="4">
    <source>
        <dbReference type="EMBL" id="KAF7182350.1"/>
    </source>
</evidence>
<sequence>MPDLPTLWQAVSAGDISSTQLLLGNGADINSIDDQSGTAYTALHYASAQGQNAVVRLLLQHNADANIFGLDGMTALHLAVQNGHAELVQALLEHGIEVNQQAQYDRLTPLHLAAKAGNRTVLRVLLCHGADVSAVDVVGNTALHFSANNGDFNVTAILIAFGADAHARNEVQESPLHVAASWGNERVVRFLVEHDVDPWTGNAFGGTPLEYAIREGHENVVRELLSQDRFPIPQRHGESALVAAAGSWQSTIVELLLHMGYDANSSKVFSQPHRVPMMRGQFTTIAELGQQFELCSGLQGPWSALHAAVYCCNQVISRVLLDNGANPDSVDACGWTPLHSAASKGLNMVSLLFEYGADANIRDTQGCIPLHWAVVGSVVRAQAGGWSLQGRNTTAQQEAILHLLRYTSDINTQNNDGQTALHWAVRYGDRTIVGQLIEQDANPMVTDVHGRTPLDWAIECDRRDLLDMLA</sequence>
<dbReference type="PANTHER" id="PTHR24166:SF48">
    <property type="entry name" value="PROTEIN VAPYRIN"/>
    <property type="match status" value="1"/>
</dbReference>
<dbReference type="PRINTS" id="PR01415">
    <property type="entry name" value="ANKYRIN"/>
</dbReference>
<evidence type="ECO:0000256" key="1">
    <source>
        <dbReference type="ARBA" id="ARBA00022737"/>
    </source>
</evidence>
<dbReference type="InterPro" id="IPR036770">
    <property type="entry name" value="Ankyrin_rpt-contain_sf"/>
</dbReference>
<dbReference type="Proteomes" id="UP000641853">
    <property type="component" value="Unassembled WGS sequence"/>
</dbReference>
<dbReference type="PROSITE" id="PS50088">
    <property type="entry name" value="ANK_REPEAT"/>
    <property type="match status" value="7"/>
</dbReference>
<feature type="repeat" description="ANK" evidence="3">
    <location>
        <begin position="71"/>
        <end position="103"/>
    </location>
</feature>
<dbReference type="Gene3D" id="1.25.40.20">
    <property type="entry name" value="Ankyrin repeat-containing domain"/>
    <property type="match status" value="4"/>
</dbReference>
<feature type="repeat" description="ANK" evidence="3">
    <location>
        <begin position="333"/>
        <end position="364"/>
    </location>
</feature>
<evidence type="ECO:0000256" key="2">
    <source>
        <dbReference type="ARBA" id="ARBA00023043"/>
    </source>
</evidence>
<dbReference type="InterPro" id="IPR002110">
    <property type="entry name" value="Ankyrin_rpt"/>
</dbReference>
<comment type="caution">
    <text evidence="4">The sequence shown here is derived from an EMBL/GenBank/DDBJ whole genome shotgun (WGS) entry which is preliminary data.</text>
</comment>
<feature type="repeat" description="ANK" evidence="3">
    <location>
        <begin position="105"/>
        <end position="137"/>
    </location>
</feature>
<proteinExistence type="predicted"/>
<gene>
    <name evidence="4" type="ORF">CNMCM7691_001830</name>
</gene>
<dbReference type="SMART" id="SM00248">
    <property type="entry name" value="ANK"/>
    <property type="match status" value="12"/>
</dbReference>
<dbReference type="AlphaFoldDB" id="A0A8H6V900"/>
<organism evidence="4 5">
    <name type="scientific">Aspergillus felis</name>
    <dbReference type="NCBI Taxonomy" id="1287682"/>
    <lineage>
        <taxon>Eukaryota</taxon>
        <taxon>Fungi</taxon>
        <taxon>Dikarya</taxon>
        <taxon>Ascomycota</taxon>
        <taxon>Pezizomycotina</taxon>
        <taxon>Eurotiomycetes</taxon>
        <taxon>Eurotiomycetidae</taxon>
        <taxon>Eurotiales</taxon>
        <taxon>Aspergillaceae</taxon>
        <taxon>Aspergillus</taxon>
        <taxon>Aspergillus subgen. Fumigati</taxon>
    </lineage>
</organism>
<evidence type="ECO:0008006" key="6">
    <source>
        <dbReference type="Google" id="ProtNLM"/>
    </source>
</evidence>
<feature type="repeat" description="ANK" evidence="3">
    <location>
        <begin position="171"/>
        <end position="203"/>
    </location>
</feature>
<evidence type="ECO:0000313" key="5">
    <source>
        <dbReference type="Proteomes" id="UP000641853"/>
    </source>
</evidence>
<evidence type="ECO:0000256" key="3">
    <source>
        <dbReference type="PROSITE-ProRule" id="PRU00023"/>
    </source>
</evidence>
<reference evidence="4" key="1">
    <citation type="submission" date="2020-06" db="EMBL/GenBank/DDBJ databases">
        <title>Draft genome sequences of strains closely related to Aspergillus parafelis and Aspergillus hiratsukae.</title>
        <authorList>
            <person name="Dos Santos R.A.C."/>
            <person name="Rivero-Menendez O."/>
            <person name="Steenwyk J.L."/>
            <person name="Mead M.E."/>
            <person name="Goldman G.H."/>
            <person name="Alastruey-Izquierdo A."/>
            <person name="Rokas A."/>
        </authorList>
    </citation>
    <scope>NUCLEOTIDE SEQUENCE</scope>
    <source>
        <strain evidence="4">CNM-CM7691</strain>
    </source>
</reference>
<dbReference type="PROSITE" id="PS50297">
    <property type="entry name" value="ANK_REP_REGION"/>
    <property type="match status" value="6"/>
</dbReference>
<keyword evidence="5" id="KW-1185">Reference proteome</keyword>
<feature type="repeat" description="ANK" evidence="3">
    <location>
        <begin position="138"/>
        <end position="170"/>
    </location>
</feature>
<keyword evidence="2 3" id="KW-0040">ANK repeat</keyword>